<dbReference type="InterPro" id="IPR020846">
    <property type="entry name" value="MFS_dom"/>
</dbReference>
<evidence type="ECO:0000256" key="4">
    <source>
        <dbReference type="ARBA" id="ARBA00022989"/>
    </source>
</evidence>
<feature type="transmembrane region" description="Helical" evidence="7">
    <location>
        <begin position="194"/>
        <end position="215"/>
    </location>
</feature>
<feature type="transmembrane region" description="Helical" evidence="7">
    <location>
        <begin position="167"/>
        <end position="187"/>
    </location>
</feature>
<keyword evidence="10" id="KW-1185">Reference proteome</keyword>
<dbReference type="Proteomes" id="UP000800092">
    <property type="component" value="Unassembled WGS sequence"/>
</dbReference>
<dbReference type="PROSITE" id="PS50850">
    <property type="entry name" value="MFS"/>
    <property type="match status" value="1"/>
</dbReference>
<feature type="transmembrane region" description="Helical" evidence="7">
    <location>
        <begin position="335"/>
        <end position="358"/>
    </location>
</feature>
<sequence>MASSQSLAPESIRSYTSGEQIELQQSEKDARLPIAALGEHEDSRTAINEQTEAQPQRDQDDQHIEGAKLALLLAAIIVAVFLVTLNASIVATAIPKITDQFNSVKDVGWYGSGYLLTNCALLPLSAKFYSLFKSKYVFLASVFIFELGSLICATAVSSGMFIGGRAIAGSGAAGIFNGAFTIIAAAAPMEKRPMLSGIAGSTSACGQVIGPLIGGALTERVTWRWCFYLNLPIGASVMALVGIIFIPDSAQKRNSSLSALEMIKTIDVVGFFLFAPATALLLLAIQFGGVSHPWSSATVIGLFVGSGVSFLLWLVWDQWRGDKAMIPWTLFQNRIVSFSCATGFLQWGGLLVLTYYLPIYFQAVKGAAPLLSGVMILPTMLSQVASSLISGWAVSKQGYYLPWALFGSALTGLGAGLMSTFSPHTSTGKWIGYQILAGIGRGMAIQMPVIAVQNCLPKPRIPVGTGLVNFAQYFGGTLFVAFGQTTFANRLGPAVAALAPGVDAEPIIEGGATGLRQLVSPQQLGGVLAAYSRALDQTFYLAAGSGAMAFFTALGMGWKSVKKEKNKENPQ</sequence>
<feature type="transmembrane region" description="Helical" evidence="7">
    <location>
        <begin position="268"/>
        <end position="288"/>
    </location>
</feature>
<evidence type="ECO:0000256" key="7">
    <source>
        <dbReference type="SAM" id="Phobius"/>
    </source>
</evidence>
<feature type="compositionally biased region" description="Polar residues" evidence="6">
    <location>
        <begin position="1"/>
        <end position="24"/>
    </location>
</feature>
<feature type="domain" description="Major facilitator superfamily (MFS) profile" evidence="8">
    <location>
        <begin position="72"/>
        <end position="561"/>
    </location>
</feature>
<dbReference type="SUPFAM" id="SSF103473">
    <property type="entry name" value="MFS general substrate transporter"/>
    <property type="match status" value="1"/>
</dbReference>
<evidence type="ECO:0000259" key="8">
    <source>
        <dbReference type="PROSITE" id="PS50850"/>
    </source>
</evidence>
<dbReference type="GO" id="GO:0022857">
    <property type="term" value="F:transmembrane transporter activity"/>
    <property type="evidence" value="ECO:0007669"/>
    <property type="project" value="InterPro"/>
</dbReference>
<proteinExistence type="inferred from homology"/>
<gene>
    <name evidence="9" type="ORF">EV356DRAFT_439929</name>
</gene>
<feature type="region of interest" description="Disordered" evidence="6">
    <location>
        <begin position="1"/>
        <end position="60"/>
    </location>
</feature>
<keyword evidence="4 7" id="KW-1133">Transmembrane helix</keyword>
<accession>A0A6A6HMJ6</accession>
<feature type="transmembrane region" description="Helical" evidence="7">
    <location>
        <begin position="370"/>
        <end position="393"/>
    </location>
</feature>
<dbReference type="InterPro" id="IPR036259">
    <property type="entry name" value="MFS_trans_sf"/>
</dbReference>
<feature type="transmembrane region" description="Helical" evidence="7">
    <location>
        <begin position="227"/>
        <end position="247"/>
    </location>
</feature>
<comment type="similarity">
    <text evidence="2">Belongs to the major facilitator superfamily. TCR/Tet family.</text>
</comment>
<feature type="transmembrane region" description="Helical" evidence="7">
    <location>
        <begin position="294"/>
        <end position="315"/>
    </location>
</feature>
<dbReference type="PANTHER" id="PTHR23501">
    <property type="entry name" value="MAJOR FACILITATOR SUPERFAMILY"/>
    <property type="match status" value="1"/>
</dbReference>
<name>A0A6A6HMJ6_VIRVR</name>
<evidence type="ECO:0000313" key="10">
    <source>
        <dbReference type="Proteomes" id="UP000800092"/>
    </source>
</evidence>
<protein>
    <submittedName>
        <fullName evidence="9">MFS multidrug transporter-like protein</fullName>
    </submittedName>
</protein>
<dbReference type="PANTHER" id="PTHR23501:SF193">
    <property type="entry name" value="MULTIDRUG TRANSPORTER, PUTATIVE (AFU_ORTHOLOGUE AFUA_8G00940)-RELATED"/>
    <property type="match status" value="1"/>
</dbReference>
<keyword evidence="3 7" id="KW-0812">Transmembrane</keyword>
<evidence type="ECO:0000256" key="3">
    <source>
        <dbReference type="ARBA" id="ARBA00022692"/>
    </source>
</evidence>
<feature type="transmembrane region" description="Helical" evidence="7">
    <location>
        <begin position="400"/>
        <end position="418"/>
    </location>
</feature>
<dbReference type="Pfam" id="PF07690">
    <property type="entry name" value="MFS_1"/>
    <property type="match status" value="1"/>
</dbReference>
<feature type="transmembrane region" description="Helical" evidence="7">
    <location>
        <begin position="463"/>
        <end position="482"/>
    </location>
</feature>
<dbReference type="PRINTS" id="PR01036">
    <property type="entry name" value="TCRTETB"/>
</dbReference>
<dbReference type="Gene3D" id="1.20.1250.20">
    <property type="entry name" value="MFS general substrate transporter like domains"/>
    <property type="match status" value="2"/>
</dbReference>
<keyword evidence="5 7" id="KW-0472">Membrane</keyword>
<feature type="transmembrane region" description="Helical" evidence="7">
    <location>
        <begin position="430"/>
        <end position="451"/>
    </location>
</feature>
<dbReference type="CDD" id="cd17502">
    <property type="entry name" value="MFS_Azr1_MDR_like"/>
    <property type="match status" value="1"/>
</dbReference>
<dbReference type="FunFam" id="1.20.1250.20:FF:000196">
    <property type="entry name" value="MFS toxin efflux pump (AflT)"/>
    <property type="match status" value="1"/>
</dbReference>
<dbReference type="GO" id="GO:0005886">
    <property type="term" value="C:plasma membrane"/>
    <property type="evidence" value="ECO:0007669"/>
    <property type="project" value="TreeGrafter"/>
</dbReference>
<dbReference type="AlphaFoldDB" id="A0A6A6HMJ6"/>
<evidence type="ECO:0000313" key="9">
    <source>
        <dbReference type="EMBL" id="KAF2239018.1"/>
    </source>
</evidence>
<feature type="transmembrane region" description="Helical" evidence="7">
    <location>
        <begin position="69"/>
        <end position="95"/>
    </location>
</feature>
<feature type="transmembrane region" description="Helical" evidence="7">
    <location>
        <begin position="107"/>
        <end position="124"/>
    </location>
</feature>
<evidence type="ECO:0000256" key="5">
    <source>
        <dbReference type="ARBA" id="ARBA00023136"/>
    </source>
</evidence>
<dbReference type="OrthoDB" id="10021397at2759"/>
<evidence type="ECO:0000256" key="1">
    <source>
        <dbReference type="ARBA" id="ARBA00004141"/>
    </source>
</evidence>
<feature type="transmembrane region" description="Helical" evidence="7">
    <location>
        <begin position="136"/>
        <end position="161"/>
    </location>
</feature>
<feature type="compositionally biased region" description="Polar residues" evidence="6">
    <location>
        <begin position="45"/>
        <end position="54"/>
    </location>
</feature>
<dbReference type="EMBL" id="ML991774">
    <property type="protein sequence ID" value="KAF2239018.1"/>
    <property type="molecule type" value="Genomic_DNA"/>
</dbReference>
<organism evidence="9 10">
    <name type="scientific">Viridothelium virens</name>
    <name type="common">Speckled blister lichen</name>
    <name type="synonym">Trypethelium virens</name>
    <dbReference type="NCBI Taxonomy" id="1048519"/>
    <lineage>
        <taxon>Eukaryota</taxon>
        <taxon>Fungi</taxon>
        <taxon>Dikarya</taxon>
        <taxon>Ascomycota</taxon>
        <taxon>Pezizomycotina</taxon>
        <taxon>Dothideomycetes</taxon>
        <taxon>Dothideomycetes incertae sedis</taxon>
        <taxon>Trypetheliales</taxon>
        <taxon>Trypetheliaceae</taxon>
        <taxon>Viridothelium</taxon>
    </lineage>
</organism>
<dbReference type="InterPro" id="IPR011701">
    <property type="entry name" value="MFS"/>
</dbReference>
<evidence type="ECO:0000256" key="6">
    <source>
        <dbReference type="SAM" id="MobiDB-lite"/>
    </source>
</evidence>
<comment type="subcellular location">
    <subcellularLocation>
        <location evidence="1">Membrane</location>
        <topology evidence="1">Multi-pass membrane protein</topology>
    </subcellularLocation>
</comment>
<feature type="transmembrane region" description="Helical" evidence="7">
    <location>
        <begin position="539"/>
        <end position="558"/>
    </location>
</feature>
<evidence type="ECO:0000256" key="2">
    <source>
        <dbReference type="ARBA" id="ARBA00007520"/>
    </source>
</evidence>
<reference evidence="9" key="1">
    <citation type="journal article" date="2020" name="Stud. Mycol.">
        <title>101 Dothideomycetes genomes: a test case for predicting lifestyles and emergence of pathogens.</title>
        <authorList>
            <person name="Haridas S."/>
            <person name="Albert R."/>
            <person name="Binder M."/>
            <person name="Bloem J."/>
            <person name="Labutti K."/>
            <person name="Salamov A."/>
            <person name="Andreopoulos B."/>
            <person name="Baker S."/>
            <person name="Barry K."/>
            <person name="Bills G."/>
            <person name="Bluhm B."/>
            <person name="Cannon C."/>
            <person name="Castanera R."/>
            <person name="Culley D."/>
            <person name="Daum C."/>
            <person name="Ezra D."/>
            <person name="Gonzalez J."/>
            <person name="Henrissat B."/>
            <person name="Kuo A."/>
            <person name="Liang C."/>
            <person name="Lipzen A."/>
            <person name="Lutzoni F."/>
            <person name="Magnuson J."/>
            <person name="Mondo S."/>
            <person name="Nolan M."/>
            <person name="Ohm R."/>
            <person name="Pangilinan J."/>
            <person name="Park H.-J."/>
            <person name="Ramirez L."/>
            <person name="Alfaro M."/>
            <person name="Sun H."/>
            <person name="Tritt A."/>
            <person name="Yoshinaga Y."/>
            <person name="Zwiers L.-H."/>
            <person name="Turgeon B."/>
            <person name="Goodwin S."/>
            <person name="Spatafora J."/>
            <person name="Crous P."/>
            <person name="Grigoriev I."/>
        </authorList>
    </citation>
    <scope>NUCLEOTIDE SEQUENCE</scope>
    <source>
        <strain evidence="9">Tuck. ex Michener</strain>
    </source>
</reference>